<keyword evidence="1" id="KW-1133">Transmembrane helix</keyword>
<dbReference type="PANTHER" id="PTHR42083">
    <property type="entry name" value="MARVEL DOMAIN-CONTAINING PROTEIN"/>
    <property type="match status" value="1"/>
</dbReference>
<dbReference type="KEGG" id="fvr:FVEG_02560"/>
<dbReference type="OrthoDB" id="5363290at2759"/>
<organism evidence="2 3">
    <name type="scientific">Gibberella moniliformis (strain M3125 / FGSC 7600)</name>
    <name type="common">Maize ear and stalk rot fungus</name>
    <name type="synonym">Fusarium verticillioides</name>
    <dbReference type="NCBI Taxonomy" id="334819"/>
    <lineage>
        <taxon>Eukaryota</taxon>
        <taxon>Fungi</taxon>
        <taxon>Dikarya</taxon>
        <taxon>Ascomycota</taxon>
        <taxon>Pezizomycotina</taxon>
        <taxon>Sordariomycetes</taxon>
        <taxon>Hypocreomycetidae</taxon>
        <taxon>Hypocreales</taxon>
        <taxon>Nectriaceae</taxon>
        <taxon>Fusarium</taxon>
        <taxon>Fusarium fujikuroi species complex</taxon>
    </lineage>
</organism>
<evidence type="ECO:0000256" key="1">
    <source>
        <dbReference type="SAM" id="Phobius"/>
    </source>
</evidence>
<evidence type="ECO:0000313" key="3">
    <source>
        <dbReference type="Proteomes" id="UP000009096"/>
    </source>
</evidence>
<evidence type="ECO:0008006" key="4">
    <source>
        <dbReference type="Google" id="ProtNLM"/>
    </source>
</evidence>
<sequence>MGIKDLAISYVVFSTIHLFLFALALTTIGLYGTDLHNANKQGKYSDSKWVSDLLPPSVRQRANTHCYHAMQYSTVLTKFNAQVYAVVVGSISAVTCVLYFIPFVLRVAGFVVAVWDFILFVLWIALFGVFGKMYINEDAEGDGGVKRMKNAVWVDLASALLWLIATLAALGYWWKHRDNRSRFTGRAHV</sequence>
<gene>
    <name evidence="2" type="ORF">FVEG_02560</name>
</gene>
<dbReference type="PANTHER" id="PTHR42083:SF1">
    <property type="entry name" value="MARVEL DOMAIN-CONTAINING PROTEIN"/>
    <property type="match status" value="1"/>
</dbReference>
<feature type="transmembrane region" description="Helical" evidence="1">
    <location>
        <begin position="81"/>
        <end position="101"/>
    </location>
</feature>
<reference evidence="2 3" key="1">
    <citation type="journal article" date="2010" name="Nature">
        <title>Comparative genomics reveals mobile pathogenicity chromosomes in Fusarium.</title>
        <authorList>
            <person name="Ma L.J."/>
            <person name="van der Does H.C."/>
            <person name="Borkovich K.A."/>
            <person name="Coleman J.J."/>
            <person name="Daboussi M.J."/>
            <person name="Di Pietro A."/>
            <person name="Dufresne M."/>
            <person name="Freitag M."/>
            <person name="Grabherr M."/>
            <person name="Henrissat B."/>
            <person name="Houterman P.M."/>
            <person name="Kang S."/>
            <person name="Shim W.B."/>
            <person name="Woloshuk C."/>
            <person name="Xie X."/>
            <person name="Xu J.R."/>
            <person name="Antoniw J."/>
            <person name="Baker S.E."/>
            <person name="Bluhm B.H."/>
            <person name="Breakspear A."/>
            <person name="Brown D.W."/>
            <person name="Butchko R.A."/>
            <person name="Chapman S."/>
            <person name="Coulson R."/>
            <person name="Coutinho P.M."/>
            <person name="Danchin E.G."/>
            <person name="Diener A."/>
            <person name="Gale L.R."/>
            <person name="Gardiner D.M."/>
            <person name="Goff S."/>
            <person name="Hammond-Kosack K.E."/>
            <person name="Hilburn K."/>
            <person name="Hua-Van A."/>
            <person name="Jonkers W."/>
            <person name="Kazan K."/>
            <person name="Kodira C.D."/>
            <person name="Koehrsen M."/>
            <person name="Kumar L."/>
            <person name="Lee Y.H."/>
            <person name="Li L."/>
            <person name="Manners J.M."/>
            <person name="Miranda-Saavedra D."/>
            <person name="Mukherjee M."/>
            <person name="Park G."/>
            <person name="Park J."/>
            <person name="Park S.Y."/>
            <person name="Proctor R.H."/>
            <person name="Regev A."/>
            <person name="Ruiz-Roldan M.C."/>
            <person name="Sain D."/>
            <person name="Sakthikumar S."/>
            <person name="Sykes S."/>
            <person name="Schwartz D.C."/>
            <person name="Turgeon B.G."/>
            <person name="Wapinski I."/>
            <person name="Yoder O."/>
            <person name="Young S."/>
            <person name="Zeng Q."/>
            <person name="Zhou S."/>
            <person name="Galagan J."/>
            <person name="Cuomo C.A."/>
            <person name="Kistler H.C."/>
            <person name="Rep M."/>
        </authorList>
    </citation>
    <scope>NUCLEOTIDE SEQUENCE [LARGE SCALE GENOMIC DNA]</scope>
    <source>
        <strain evidence="3">M3125 / FGSC 7600</strain>
    </source>
</reference>
<feature type="transmembrane region" description="Helical" evidence="1">
    <location>
        <begin position="7"/>
        <end position="31"/>
    </location>
</feature>
<feature type="transmembrane region" description="Helical" evidence="1">
    <location>
        <begin position="151"/>
        <end position="174"/>
    </location>
</feature>
<dbReference type="EMBL" id="DS022243">
    <property type="protein sequence ID" value="EWG39942.1"/>
    <property type="molecule type" value="Genomic_DNA"/>
</dbReference>
<keyword evidence="1" id="KW-0472">Membrane</keyword>
<dbReference type="AlphaFoldDB" id="W7M4Z7"/>
<accession>W7M4Z7</accession>
<dbReference type="GeneID" id="30060760"/>
<dbReference type="EMBL" id="CM000583">
    <property type="protein sequence ID" value="EWG39942.1"/>
    <property type="molecule type" value="Genomic_DNA"/>
</dbReference>
<name>W7M4Z7_GIBM7</name>
<feature type="transmembrane region" description="Helical" evidence="1">
    <location>
        <begin position="108"/>
        <end position="131"/>
    </location>
</feature>
<dbReference type="Proteomes" id="UP000009096">
    <property type="component" value="Chromosome 6"/>
</dbReference>
<evidence type="ECO:0000313" key="2">
    <source>
        <dbReference type="EMBL" id="EWG39942.1"/>
    </source>
</evidence>
<dbReference type="VEuPathDB" id="FungiDB:FVEG_02560"/>
<keyword evidence="3" id="KW-1185">Reference proteome</keyword>
<proteinExistence type="predicted"/>
<keyword evidence="1" id="KW-0812">Transmembrane</keyword>
<dbReference type="RefSeq" id="XP_018746133.1">
    <property type="nucleotide sequence ID" value="XM_018889898.1"/>
</dbReference>
<protein>
    <recommendedName>
        <fullName evidence="4">MARVEL domain-containing protein</fullName>
    </recommendedName>
</protein>